<dbReference type="EC" id="6.5.1.2" evidence="2 14"/>
<evidence type="ECO:0000256" key="16">
    <source>
        <dbReference type="SAM" id="Coils"/>
    </source>
</evidence>
<dbReference type="PROSITE" id="PS01056">
    <property type="entry name" value="DNA_LIGASE_N2"/>
    <property type="match status" value="1"/>
</dbReference>
<dbReference type="HAMAP" id="MF_01588">
    <property type="entry name" value="DNA_ligase_A"/>
    <property type="match status" value="1"/>
</dbReference>
<dbReference type="Gene3D" id="2.40.50.140">
    <property type="entry name" value="Nucleic acid-binding proteins"/>
    <property type="match status" value="1"/>
</dbReference>
<feature type="binding site" evidence="14">
    <location>
        <begin position="84"/>
        <end position="85"/>
    </location>
    <ligand>
        <name>NAD(+)</name>
        <dbReference type="ChEBI" id="CHEBI:57540"/>
    </ligand>
</feature>
<feature type="binding site" evidence="14">
    <location>
        <position position="429"/>
    </location>
    <ligand>
        <name>Zn(2+)</name>
        <dbReference type="ChEBI" id="CHEBI:29105"/>
    </ligand>
</feature>
<dbReference type="InterPro" id="IPR001357">
    <property type="entry name" value="BRCT_dom"/>
</dbReference>
<keyword evidence="5 14" id="KW-0235">DNA replication</keyword>
<dbReference type="Gene3D" id="1.10.287.610">
    <property type="entry name" value="Helix hairpin bin"/>
    <property type="match status" value="1"/>
</dbReference>
<evidence type="ECO:0000313" key="19">
    <source>
        <dbReference type="Proteomes" id="UP000265715"/>
    </source>
</evidence>
<keyword evidence="19" id="KW-1185">Reference proteome</keyword>
<dbReference type="PIRSF" id="PIRSF001604">
    <property type="entry name" value="LigA"/>
    <property type="match status" value="1"/>
</dbReference>
<dbReference type="FunFam" id="2.40.50.140:FF:000012">
    <property type="entry name" value="DNA ligase"/>
    <property type="match status" value="1"/>
</dbReference>
<comment type="similarity">
    <text evidence="13 14">Belongs to the NAD-dependent DNA ligase family. LigA subfamily.</text>
</comment>
<evidence type="ECO:0000256" key="13">
    <source>
        <dbReference type="ARBA" id="ARBA00060881"/>
    </source>
</evidence>
<dbReference type="Proteomes" id="UP000265715">
    <property type="component" value="Unassembled WGS sequence"/>
</dbReference>
<dbReference type="SMART" id="SM00532">
    <property type="entry name" value="LIGANc"/>
    <property type="match status" value="1"/>
</dbReference>
<keyword evidence="10 14" id="KW-0520">NAD</keyword>
<reference evidence="18 19" key="1">
    <citation type="submission" date="2018-08" db="EMBL/GenBank/DDBJ databases">
        <title>Meiothermus terrae DSM 26712 genome sequencing project.</title>
        <authorList>
            <person name="Da Costa M.S."/>
            <person name="Albuquerque L."/>
            <person name="Raposo P."/>
            <person name="Froufe H.J.C."/>
            <person name="Barroso C.S."/>
            <person name="Egas C."/>
        </authorList>
    </citation>
    <scope>NUCLEOTIDE SEQUENCE [LARGE SCALE GENOMIC DNA]</scope>
    <source>
        <strain evidence="18 19">DSM 26712</strain>
    </source>
</reference>
<dbReference type="AlphaFoldDB" id="A0A399ERS3"/>
<feature type="binding site" evidence="14">
    <location>
        <position position="290"/>
    </location>
    <ligand>
        <name>NAD(+)</name>
        <dbReference type="ChEBI" id="CHEBI:57540"/>
    </ligand>
</feature>
<dbReference type="Gene3D" id="6.20.10.30">
    <property type="match status" value="1"/>
</dbReference>
<name>A0A399ERS3_9DEIN</name>
<dbReference type="GO" id="GO:0006281">
    <property type="term" value="P:DNA repair"/>
    <property type="evidence" value="ECO:0007669"/>
    <property type="project" value="UniProtKB-KW"/>
</dbReference>
<dbReference type="SUPFAM" id="SSF56091">
    <property type="entry name" value="DNA ligase/mRNA capping enzyme, catalytic domain"/>
    <property type="match status" value="1"/>
</dbReference>
<feature type="binding site" evidence="14">
    <location>
        <position position="411"/>
    </location>
    <ligand>
        <name>Zn(2+)</name>
        <dbReference type="ChEBI" id="CHEBI:29105"/>
    </ligand>
</feature>
<dbReference type="PROSITE" id="PS50172">
    <property type="entry name" value="BRCT"/>
    <property type="match status" value="1"/>
</dbReference>
<dbReference type="Pfam" id="PF12826">
    <property type="entry name" value="HHH_2"/>
    <property type="match status" value="1"/>
</dbReference>
<dbReference type="InterPro" id="IPR001679">
    <property type="entry name" value="DNA_ligase"/>
</dbReference>
<dbReference type="GO" id="GO:0006260">
    <property type="term" value="P:DNA replication"/>
    <property type="evidence" value="ECO:0007669"/>
    <property type="project" value="UniProtKB-KW"/>
</dbReference>
<protein>
    <recommendedName>
        <fullName evidence="3 14">DNA ligase</fullName>
        <ecNumber evidence="2 14">6.5.1.2</ecNumber>
    </recommendedName>
    <alternativeName>
        <fullName evidence="14">Polydeoxyribonucleotide synthase [NAD(+)]</fullName>
    </alternativeName>
</protein>
<evidence type="ECO:0000256" key="3">
    <source>
        <dbReference type="ARBA" id="ARBA00013308"/>
    </source>
</evidence>
<sequence length="671" mass="73643">MENADAHRRILELREELRYHNYRYHVLDAPVISDAEYDRLLAELKRLEEQYPQWVTPDSPTQVVGNGVLETTFAAITHPTPLYSLDNAFGPQDIADFETRAARALGLPGPFDYTLEYKIDGLSVNLFYQDGLLAWGATRGNGTVGEDVTPNLLGIAEIPRRVPLSGVFEVRGEIYLPIPAFLELNARLEEEGTPPFKNPRNAAAGSLRQKDPRVSAGRGLKGYFYGVGQGVNALGVRSQSELLDRLAELGFAVEPHRRRVTGAAEVEAAYQEMLARRRELPFEADGVTVKIDEFRLQRELGFTAKSPRWGIAYKFPAEEKTTRVLGVTFQVGRTGRVTPVAELEPVHIEGSTVSRVTLHNEGYIAELGLCVGDTVLVHKSGGVIPEVLRVLPEHRTGDEHAVVWPTHCPECQAELVLSGKVHLCPNPLCPAKAFESIRHYASRRAMDIQGLGEKLIEQLLATGLVKNVADLYKLRLEDIAKLERKAEKSAQNLLEQIEASKKRGLERLLFGLGLPQVGEALARTLARRFGHLDRVVAASVEELDAVEDVALTTATAVHEALHRPEMLELIEALRQAGVGFEAREKPKGNALAGLTFVLTGELARPREEVSRELEALGAKVSGSVSKKTSYVVAGPGAGSKLQKAQELGVPVLDEEGLQALLEEKVGVVDSR</sequence>
<dbReference type="EMBL" id="QXDL01000036">
    <property type="protein sequence ID" value="RIH87347.1"/>
    <property type="molecule type" value="Genomic_DNA"/>
</dbReference>
<dbReference type="GO" id="GO:0003911">
    <property type="term" value="F:DNA ligase (NAD+) activity"/>
    <property type="evidence" value="ECO:0007669"/>
    <property type="project" value="UniProtKB-UniRule"/>
</dbReference>
<feature type="binding site" evidence="14">
    <location>
        <position position="408"/>
    </location>
    <ligand>
        <name>Zn(2+)</name>
        <dbReference type="ChEBI" id="CHEBI:29105"/>
    </ligand>
</feature>
<dbReference type="PANTHER" id="PTHR23389:SF9">
    <property type="entry name" value="DNA LIGASE"/>
    <property type="match status" value="1"/>
</dbReference>
<keyword evidence="16" id="KW-0175">Coiled coil</keyword>
<feature type="binding site" evidence="14">
    <location>
        <position position="314"/>
    </location>
    <ligand>
        <name>NAD(+)</name>
        <dbReference type="ChEBI" id="CHEBI:57540"/>
    </ligand>
</feature>
<dbReference type="RefSeq" id="WP_119314384.1">
    <property type="nucleotide sequence ID" value="NZ_QXDL01000036.1"/>
</dbReference>
<feature type="binding site" evidence="14">
    <location>
        <begin position="34"/>
        <end position="38"/>
    </location>
    <ligand>
        <name>NAD(+)</name>
        <dbReference type="ChEBI" id="CHEBI:57540"/>
    </ligand>
</feature>
<dbReference type="PROSITE" id="PS01055">
    <property type="entry name" value="DNA_LIGASE_N1"/>
    <property type="match status" value="1"/>
</dbReference>
<evidence type="ECO:0000256" key="9">
    <source>
        <dbReference type="ARBA" id="ARBA00022842"/>
    </source>
</evidence>
<dbReference type="SUPFAM" id="SSF52113">
    <property type="entry name" value="BRCT domain"/>
    <property type="match status" value="1"/>
</dbReference>
<evidence type="ECO:0000256" key="12">
    <source>
        <dbReference type="ARBA" id="ARBA00034005"/>
    </source>
</evidence>
<keyword evidence="14" id="KW-0464">Manganese</keyword>
<comment type="caution">
    <text evidence="18">The sequence shown here is derived from an EMBL/GenBank/DDBJ whole genome shotgun (WGS) entry which is preliminary data.</text>
</comment>
<dbReference type="SUPFAM" id="SSF50249">
    <property type="entry name" value="Nucleic acid-binding proteins"/>
    <property type="match status" value="1"/>
</dbReference>
<dbReference type="NCBIfam" id="TIGR00575">
    <property type="entry name" value="dnlj"/>
    <property type="match status" value="1"/>
</dbReference>
<keyword evidence="8 14" id="KW-0862">Zinc</keyword>
<gene>
    <name evidence="14 18" type="primary">ligA</name>
    <name evidence="18" type="ORF">Mterra_01216</name>
</gene>
<dbReference type="Pfam" id="PF03120">
    <property type="entry name" value="OB_DNA_ligase"/>
    <property type="match status" value="1"/>
</dbReference>
<dbReference type="GO" id="GO:0046872">
    <property type="term" value="F:metal ion binding"/>
    <property type="evidence" value="ECO:0007669"/>
    <property type="project" value="UniProtKB-KW"/>
</dbReference>
<keyword evidence="6 14" id="KW-0479">Metal-binding</keyword>
<dbReference type="InterPro" id="IPR033136">
    <property type="entry name" value="DNA_ligase_CS"/>
</dbReference>
<comment type="function">
    <text evidence="1 14">DNA ligase that catalyzes the formation of phosphodiester linkages between 5'-phosphoryl and 3'-hydroxyl groups in double-stranded DNA using NAD as a coenzyme and as the energy source for the reaction. It is essential for DNA replication and repair of damaged DNA.</text>
</comment>
<evidence type="ECO:0000256" key="11">
    <source>
        <dbReference type="ARBA" id="ARBA00023204"/>
    </source>
</evidence>
<evidence type="ECO:0000256" key="5">
    <source>
        <dbReference type="ARBA" id="ARBA00022705"/>
    </source>
</evidence>
<evidence type="ECO:0000256" key="15">
    <source>
        <dbReference type="RuleBase" id="RU000618"/>
    </source>
</evidence>
<evidence type="ECO:0000256" key="6">
    <source>
        <dbReference type="ARBA" id="ARBA00022723"/>
    </source>
</evidence>
<dbReference type="Gene3D" id="1.10.150.20">
    <property type="entry name" value="5' to 3' exonuclease, C-terminal subdomain"/>
    <property type="match status" value="2"/>
</dbReference>
<feature type="binding site" evidence="14">
    <location>
        <position position="173"/>
    </location>
    <ligand>
        <name>NAD(+)</name>
        <dbReference type="ChEBI" id="CHEBI:57540"/>
    </ligand>
</feature>
<keyword evidence="4 14" id="KW-0436">Ligase</keyword>
<comment type="catalytic activity">
    <reaction evidence="12 14 15">
        <text>NAD(+) + (deoxyribonucleotide)n-3'-hydroxyl + 5'-phospho-(deoxyribonucleotide)m = (deoxyribonucleotide)n+m + AMP + beta-nicotinamide D-nucleotide.</text>
        <dbReference type="EC" id="6.5.1.2"/>
    </reaction>
</comment>
<dbReference type="InterPro" id="IPR018239">
    <property type="entry name" value="DNA_ligase_AS"/>
</dbReference>
<keyword evidence="11 14" id="KW-0234">DNA repair</keyword>
<dbReference type="SMART" id="SM00292">
    <property type="entry name" value="BRCT"/>
    <property type="match status" value="1"/>
</dbReference>
<feature type="coiled-coil region" evidence="16">
    <location>
        <begin position="476"/>
        <end position="503"/>
    </location>
</feature>
<evidence type="ECO:0000313" key="18">
    <source>
        <dbReference type="EMBL" id="RIH87347.1"/>
    </source>
</evidence>
<dbReference type="SUPFAM" id="SSF47781">
    <property type="entry name" value="RuvA domain 2-like"/>
    <property type="match status" value="1"/>
</dbReference>
<dbReference type="FunFam" id="1.10.150.20:FF:000007">
    <property type="entry name" value="DNA ligase"/>
    <property type="match status" value="1"/>
</dbReference>
<feature type="active site" description="N6-AMP-lysine intermediate" evidence="14">
    <location>
        <position position="118"/>
    </location>
</feature>
<dbReference type="GO" id="GO:0005829">
    <property type="term" value="C:cytosol"/>
    <property type="evidence" value="ECO:0007669"/>
    <property type="project" value="TreeGrafter"/>
</dbReference>
<dbReference type="CDD" id="cd00114">
    <property type="entry name" value="LIGANc"/>
    <property type="match status" value="1"/>
</dbReference>
<dbReference type="Pfam" id="PF14520">
    <property type="entry name" value="HHH_5"/>
    <property type="match status" value="1"/>
</dbReference>
<organism evidence="18 19">
    <name type="scientific">Calidithermus terrae</name>
    <dbReference type="NCBI Taxonomy" id="1408545"/>
    <lineage>
        <taxon>Bacteria</taxon>
        <taxon>Thermotogati</taxon>
        <taxon>Deinococcota</taxon>
        <taxon>Deinococci</taxon>
        <taxon>Thermales</taxon>
        <taxon>Thermaceae</taxon>
        <taxon>Calidithermus</taxon>
    </lineage>
</organism>
<dbReference type="InterPro" id="IPR041663">
    <property type="entry name" value="DisA/LigA_HHH"/>
</dbReference>
<evidence type="ECO:0000256" key="7">
    <source>
        <dbReference type="ARBA" id="ARBA00022763"/>
    </source>
</evidence>
<comment type="cofactor">
    <cofactor evidence="14">
        <name>Mg(2+)</name>
        <dbReference type="ChEBI" id="CHEBI:18420"/>
    </cofactor>
    <cofactor evidence="14">
        <name>Mn(2+)</name>
        <dbReference type="ChEBI" id="CHEBI:29035"/>
    </cofactor>
</comment>
<dbReference type="Gene3D" id="3.40.50.10190">
    <property type="entry name" value="BRCT domain"/>
    <property type="match status" value="1"/>
</dbReference>
<feature type="binding site" evidence="14">
    <location>
        <position position="116"/>
    </location>
    <ligand>
        <name>NAD(+)</name>
        <dbReference type="ChEBI" id="CHEBI:57540"/>
    </ligand>
</feature>
<evidence type="ECO:0000256" key="4">
    <source>
        <dbReference type="ARBA" id="ARBA00022598"/>
    </source>
</evidence>
<dbReference type="InterPro" id="IPR036420">
    <property type="entry name" value="BRCT_dom_sf"/>
</dbReference>
<dbReference type="OrthoDB" id="9759736at2"/>
<feature type="binding site" evidence="14">
    <location>
        <position position="139"/>
    </location>
    <ligand>
        <name>NAD(+)</name>
        <dbReference type="ChEBI" id="CHEBI:57540"/>
    </ligand>
</feature>
<dbReference type="InterPro" id="IPR004150">
    <property type="entry name" value="NAD_DNA_ligase_OB"/>
</dbReference>
<feature type="binding site" evidence="14">
    <location>
        <position position="424"/>
    </location>
    <ligand>
        <name>Zn(2+)</name>
        <dbReference type="ChEBI" id="CHEBI:29105"/>
    </ligand>
</feature>
<keyword evidence="9 14" id="KW-0460">Magnesium</keyword>
<evidence type="ECO:0000259" key="17">
    <source>
        <dbReference type="PROSITE" id="PS50172"/>
    </source>
</evidence>
<evidence type="ECO:0000256" key="2">
    <source>
        <dbReference type="ARBA" id="ARBA00012722"/>
    </source>
</evidence>
<evidence type="ECO:0000256" key="14">
    <source>
        <dbReference type="HAMAP-Rule" id="MF_01588"/>
    </source>
</evidence>
<dbReference type="NCBIfam" id="NF005932">
    <property type="entry name" value="PRK07956.1"/>
    <property type="match status" value="1"/>
</dbReference>
<dbReference type="InterPro" id="IPR013840">
    <property type="entry name" value="DNAligase_N"/>
</dbReference>
<evidence type="ECO:0000256" key="8">
    <source>
        <dbReference type="ARBA" id="ARBA00022833"/>
    </source>
</evidence>
<dbReference type="FunFam" id="1.10.287.610:FF:000002">
    <property type="entry name" value="DNA ligase"/>
    <property type="match status" value="1"/>
</dbReference>
<dbReference type="Pfam" id="PF01653">
    <property type="entry name" value="DNA_ligase_aden"/>
    <property type="match status" value="1"/>
</dbReference>
<dbReference type="InterPro" id="IPR012340">
    <property type="entry name" value="NA-bd_OB-fold"/>
</dbReference>
<dbReference type="InterPro" id="IPR013839">
    <property type="entry name" value="DNAligase_adenylation"/>
</dbReference>
<evidence type="ECO:0000256" key="10">
    <source>
        <dbReference type="ARBA" id="ARBA00023027"/>
    </source>
</evidence>
<dbReference type="PANTHER" id="PTHR23389">
    <property type="entry name" value="CHROMOSOME TRANSMISSION FIDELITY FACTOR 18"/>
    <property type="match status" value="1"/>
</dbReference>
<keyword evidence="7 14" id="KW-0227">DNA damage</keyword>
<dbReference type="Pfam" id="PF00533">
    <property type="entry name" value="BRCT"/>
    <property type="match status" value="1"/>
</dbReference>
<proteinExistence type="inferred from homology"/>
<dbReference type="Gene3D" id="3.30.470.30">
    <property type="entry name" value="DNA ligase/mRNA capping enzyme"/>
    <property type="match status" value="1"/>
</dbReference>
<evidence type="ECO:0000256" key="1">
    <source>
        <dbReference type="ARBA" id="ARBA00004067"/>
    </source>
</evidence>
<feature type="domain" description="BRCT" evidence="17">
    <location>
        <begin position="586"/>
        <end position="664"/>
    </location>
</feature>
<dbReference type="InterPro" id="IPR010994">
    <property type="entry name" value="RuvA_2-like"/>
</dbReference>
<accession>A0A399ERS3</accession>